<dbReference type="InterPro" id="IPR038260">
    <property type="entry name" value="Vps53_C_sf"/>
</dbReference>
<keyword evidence="4" id="KW-0967">Endosome</keyword>
<evidence type="ECO:0000256" key="4">
    <source>
        <dbReference type="ARBA" id="ARBA00022753"/>
    </source>
</evidence>
<dbReference type="Pfam" id="PF16854">
    <property type="entry name" value="VPS53_C"/>
    <property type="match status" value="1"/>
</dbReference>
<dbReference type="EMBL" id="BDGX01000001">
    <property type="protein sequence ID" value="GAV46875.1"/>
    <property type="molecule type" value="Genomic_DNA"/>
</dbReference>
<dbReference type="OrthoDB" id="10261632at2759"/>
<organism evidence="10 11">
    <name type="scientific">Zygosaccharomyces rouxii</name>
    <dbReference type="NCBI Taxonomy" id="4956"/>
    <lineage>
        <taxon>Eukaryota</taxon>
        <taxon>Fungi</taxon>
        <taxon>Dikarya</taxon>
        <taxon>Ascomycota</taxon>
        <taxon>Saccharomycotina</taxon>
        <taxon>Saccharomycetes</taxon>
        <taxon>Saccharomycetales</taxon>
        <taxon>Saccharomycetaceae</taxon>
        <taxon>Zygosaccharomyces</taxon>
    </lineage>
</organism>
<dbReference type="AlphaFoldDB" id="A0A1Q2ZTZ8"/>
<dbReference type="Proteomes" id="UP000187013">
    <property type="component" value="Unassembled WGS sequence"/>
</dbReference>
<feature type="compositionally biased region" description="Low complexity" evidence="7">
    <location>
        <begin position="802"/>
        <end position="816"/>
    </location>
</feature>
<dbReference type="GO" id="GO:0005829">
    <property type="term" value="C:cytosol"/>
    <property type="evidence" value="ECO:0007669"/>
    <property type="project" value="GOC"/>
</dbReference>
<gene>
    <name evidence="10" type="ORF">ZYGR_0A04730</name>
</gene>
<proteinExistence type="inferred from homology"/>
<sequence>MISNSVDYNPFEDITTILSAKESLNDIDRLICATRRYKLQLADEIKESEGQEESDKVGRSSDERRFDFGKVFREIEETKNFASGTQSTISQLTEGISHLDNAKRNLTQCMTLFQNLQILTDSYFHCKELIGRSAYKEMASSYKMMCSLAENTFKPYKSVDEINKLLASISRLRADTFEKIKHSYSRVLSGKVAESEAIEAELREGACDILDSDSSGKAQIIDTCLKKLLNEIGEIFRVDDEAGSLENLSRRYIFFKKVLNNFNSKFARYFLAEWEMPLRLTSTFFKMTAKDLEILLKKEFQGKDASIDLFMGALQETLDFEKYIHVRFSNKLRETKLSQHFESYLSLWVSHQDKMMNEKFLSYMSGGDLGSNLGDSLIIPSSADLFRTYRSVLTQTFELIENNSNNGILVSLANFFTKWLIAYSNKILQPLILPDSEEMQNKEETIKYTVTMINTADYCSVTIGQLEEKLAELSPDPVKIEQSFAMVRDTYDGLSAKGNSILLNRVLSVDLAFVAREFNNLDWARVVVENYSRYMTTLKEILCFDPSPGRKSTLQLILSQFNRDVYSWNFLDKVIDQVTQEFSGYIIRLLQPMPPFATSTSTRKFDPIKVVSIGEQLLLDTELLKEILYSLPGSVSDEANSAQTTAFKRVKKHIDTNLSQLLQFIKILVAPLSSVDDYHEAYQKLTDYNTSSVVWAYLLSLKGIPWDFNLWKQHWSAFDMDRDSHGSNDGNKDLFIFKWNTKLLTQFEYNLLRIQDPTWSKFVKEELEVKPTPRNPSKIRVHTNPRAYQYQTPPSDGPESHQQQQQQSPQGTPTSPLANVKNLMTSNRFFDIGG</sequence>
<keyword evidence="5" id="KW-0333">Golgi apparatus</keyword>
<comment type="similarity">
    <text evidence="3">Belongs to the VPS53 family.</text>
</comment>
<keyword evidence="6" id="KW-0472">Membrane</keyword>
<feature type="region of interest" description="Disordered" evidence="7">
    <location>
        <begin position="771"/>
        <end position="820"/>
    </location>
</feature>
<feature type="domain" description="Vps53 N-terminal" evidence="8">
    <location>
        <begin position="7"/>
        <end position="365"/>
    </location>
</feature>
<comment type="caution">
    <text evidence="10">The sequence shown here is derived from an EMBL/GenBank/DDBJ whole genome shotgun (WGS) entry which is preliminary data.</text>
</comment>
<dbReference type="GO" id="GO:0042147">
    <property type="term" value="P:retrograde transport, endosome to Golgi"/>
    <property type="evidence" value="ECO:0007669"/>
    <property type="project" value="InterPro"/>
</dbReference>
<evidence type="ECO:0000256" key="6">
    <source>
        <dbReference type="ARBA" id="ARBA00023136"/>
    </source>
</evidence>
<evidence type="ECO:0000256" key="7">
    <source>
        <dbReference type="SAM" id="MobiDB-lite"/>
    </source>
</evidence>
<accession>A0A1Q2ZTZ8</accession>
<dbReference type="InterPro" id="IPR007234">
    <property type="entry name" value="Vps53_N"/>
</dbReference>
<evidence type="ECO:0000256" key="2">
    <source>
        <dbReference type="ARBA" id="ARBA00004481"/>
    </source>
</evidence>
<comment type="subcellular location">
    <subcellularLocation>
        <location evidence="2">Endosome membrane</location>
        <topology evidence="2">Peripheral membrane protein</topology>
    </subcellularLocation>
    <subcellularLocation>
        <location evidence="1">Golgi apparatus</location>
        <location evidence="1">trans-Golgi network membrane</location>
        <topology evidence="1">Peripheral membrane protein</topology>
    </subcellularLocation>
</comment>
<evidence type="ECO:0000256" key="5">
    <source>
        <dbReference type="ARBA" id="ARBA00023034"/>
    </source>
</evidence>
<dbReference type="InterPro" id="IPR031745">
    <property type="entry name" value="Vps53_C"/>
</dbReference>
<evidence type="ECO:0000259" key="9">
    <source>
        <dbReference type="Pfam" id="PF16854"/>
    </source>
</evidence>
<protein>
    <recommendedName>
        <fullName evidence="12">Vacuolar protein sorting-associated protein 53</fullName>
    </recommendedName>
</protein>
<reference evidence="10 11" key="1">
    <citation type="submission" date="2016-08" db="EMBL/GenBank/DDBJ databases">
        <title>Draft genome sequence of allopolyploid Zygosaccharomyces rouxii.</title>
        <authorList>
            <person name="Watanabe J."/>
            <person name="Uehara K."/>
            <person name="Mogi Y."/>
            <person name="Tsukioka Y."/>
        </authorList>
    </citation>
    <scope>NUCLEOTIDE SEQUENCE [LARGE SCALE GENOMIC DNA]</scope>
    <source>
        <strain evidence="10 11">NBRC 110957</strain>
    </source>
</reference>
<dbReference type="PANTHER" id="PTHR12820">
    <property type="entry name" value="VACUOLAR SORTING PROTEIN 53"/>
    <property type="match status" value="1"/>
</dbReference>
<evidence type="ECO:0000259" key="8">
    <source>
        <dbReference type="Pfam" id="PF04100"/>
    </source>
</evidence>
<evidence type="ECO:0008006" key="12">
    <source>
        <dbReference type="Google" id="ProtNLM"/>
    </source>
</evidence>
<feature type="domain" description="Vps53 C-terminal" evidence="9">
    <location>
        <begin position="615"/>
        <end position="704"/>
    </location>
</feature>
<evidence type="ECO:0000313" key="11">
    <source>
        <dbReference type="Proteomes" id="UP000187013"/>
    </source>
</evidence>
<name>A0A1Q2ZTZ8_ZYGRO</name>
<dbReference type="Gene3D" id="1.10.357.110">
    <property type="entry name" value="Vacuolar protein sorting-associated protein 53, C-terminus"/>
    <property type="match status" value="1"/>
</dbReference>
<evidence type="ECO:0000313" key="10">
    <source>
        <dbReference type="EMBL" id="GAV46875.1"/>
    </source>
</evidence>
<evidence type="ECO:0000256" key="1">
    <source>
        <dbReference type="ARBA" id="ARBA00004150"/>
    </source>
</evidence>
<dbReference type="eggNOG" id="KOG2180">
    <property type="taxonomic scope" value="Eukaryota"/>
</dbReference>
<dbReference type="PANTHER" id="PTHR12820:SF0">
    <property type="entry name" value="VACUOLAR PROTEIN SORTING-ASSOCIATED PROTEIN 53 HOMOLOG"/>
    <property type="match status" value="1"/>
</dbReference>
<dbReference type="Pfam" id="PF04100">
    <property type="entry name" value="Vps53_N"/>
    <property type="match status" value="1"/>
</dbReference>
<dbReference type="InterPro" id="IPR039766">
    <property type="entry name" value="Vps53"/>
</dbReference>
<evidence type="ECO:0000256" key="3">
    <source>
        <dbReference type="ARBA" id="ARBA00008628"/>
    </source>
</evidence>
<dbReference type="GO" id="GO:0010008">
    <property type="term" value="C:endosome membrane"/>
    <property type="evidence" value="ECO:0007669"/>
    <property type="project" value="UniProtKB-SubCell"/>
</dbReference>
<dbReference type="GO" id="GO:0000938">
    <property type="term" value="C:GARP complex"/>
    <property type="evidence" value="ECO:0007669"/>
    <property type="project" value="InterPro"/>
</dbReference>